<organism evidence="1 3">
    <name type="scientific">Tritrichomonas musculus</name>
    <dbReference type="NCBI Taxonomy" id="1915356"/>
    <lineage>
        <taxon>Eukaryota</taxon>
        <taxon>Metamonada</taxon>
        <taxon>Parabasalia</taxon>
        <taxon>Tritrichomonadida</taxon>
        <taxon>Tritrichomonadidae</taxon>
        <taxon>Tritrichomonas</taxon>
    </lineage>
</organism>
<protein>
    <recommendedName>
        <fullName evidence="4">Thioredoxin domain-containing protein</fullName>
    </recommendedName>
</protein>
<comment type="caution">
    <text evidence="1">The sequence shown here is derived from an EMBL/GenBank/DDBJ whole genome shotgun (WGS) entry which is preliminary data.</text>
</comment>
<evidence type="ECO:0008006" key="4">
    <source>
        <dbReference type="Google" id="ProtNLM"/>
    </source>
</evidence>
<reference evidence="1 3" key="1">
    <citation type="submission" date="2024-04" db="EMBL/GenBank/DDBJ databases">
        <title>Tritrichomonas musculus Genome.</title>
        <authorList>
            <person name="Alves-Ferreira E."/>
            <person name="Grigg M."/>
            <person name="Lorenzi H."/>
            <person name="Galac M."/>
        </authorList>
    </citation>
    <scope>NUCLEOTIDE SEQUENCE [LARGE SCALE GENOMIC DNA]</scope>
    <source>
        <strain evidence="1 3">EAF2021</strain>
    </source>
</reference>
<dbReference type="Gene3D" id="3.40.30.10">
    <property type="entry name" value="Glutaredoxin"/>
    <property type="match status" value="1"/>
</dbReference>
<evidence type="ECO:0000313" key="2">
    <source>
        <dbReference type="EMBL" id="KAK8888149.1"/>
    </source>
</evidence>
<accession>A0ABR2GL58</accession>
<sequence length="144" mass="16231">MVPTFAQTSEAFEYVKTGKKPIVLMILGTMWSPPSRYTMQSITDLMEDESYAEKVEVFFIDQDQELDFCFSENIYVGFPTILVFVNSYLVPFASGHAADPSKAETKNRLIHQCNKKQMKTIVDGAISVLEGKAENITVKFEVNA</sequence>
<dbReference type="SUPFAM" id="SSF52833">
    <property type="entry name" value="Thioredoxin-like"/>
    <property type="match status" value="1"/>
</dbReference>
<name>A0ABR2GL58_9EUKA</name>
<evidence type="ECO:0000313" key="3">
    <source>
        <dbReference type="Proteomes" id="UP001470230"/>
    </source>
</evidence>
<dbReference type="EMBL" id="JAPFFF010000006">
    <property type="protein sequence ID" value="KAK8888149.1"/>
    <property type="molecule type" value="Genomic_DNA"/>
</dbReference>
<keyword evidence="3" id="KW-1185">Reference proteome</keyword>
<gene>
    <name evidence="1" type="ORF">M9Y10_026539</name>
    <name evidence="2" type="ORF">M9Y10_039212</name>
</gene>
<evidence type="ECO:0000313" key="1">
    <source>
        <dbReference type="EMBL" id="KAK8834667.1"/>
    </source>
</evidence>
<dbReference type="Proteomes" id="UP001470230">
    <property type="component" value="Unassembled WGS sequence"/>
</dbReference>
<dbReference type="InterPro" id="IPR036249">
    <property type="entry name" value="Thioredoxin-like_sf"/>
</dbReference>
<dbReference type="EMBL" id="JAPFFF010000343">
    <property type="protein sequence ID" value="KAK8834667.1"/>
    <property type="molecule type" value="Genomic_DNA"/>
</dbReference>
<proteinExistence type="predicted"/>